<dbReference type="GO" id="GO:0005524">
    <property type="term" value="F:ATP binding"/>
    <property type="evidence" value="ECO:0007669"/>
    <property type="project" value="UniProtKB-KW"/>
</dbReference>
<keyword evidence="2" id="KW-0067">ATP-binding</keyword>
<proteinExistence type="predicted"/>
<dbReference type="Gene3D" id="2.60.34.10">
    <property type="entry name" value="Substrate Binding Domain Of DNAk, Chain A, domain 1"/>
    <property type="match status" value="1"/>
</dbReference>
<comment type="caution">
    <text evidence="4">The sequence shown here is derived from an EMBL/GenBank/DDBJ whole genome shotgun (WGS) entry which is preliminary data.</text>
</comment>
<dbReference type="InterPro" id="IPR013126">
    <property type="entry name" value="Hsp_70_fam"/>
</dbReference>
<keyword evidence="1" id="KW-0547">Nucleotide-binding</keyword>
<protein>
    <submittedName>
        <fullName evidence="4">Heat shock protein mitochondrial</fullName>
    </submittedName>
</protein>
<feature type="compositionally biased region" description="Basic and acidic residues" evidence="3">
    <location>
        <begin position="111"/>
        <end position="125"/>
    </location>
</feature>
<dbReference type="InterPro" id="IPR029047">
    <property type="entry name" value="HSP70_peptide-bd_sf"/>
</dbReference>
<dbReference type="Pfam" id="PF00012">
    <property type="entry name" value="HSP70"/>
    <property type="match status" value="1"/>
</dbReference>
<gene>
    <name evidence="4" type="ORF">Ctob_007076</name>
</gene>
<sequence length="331" mass="37072">MAWAAGKNPKAGREVTVWEPAKLVQDAQSTYSSHYRAWPVTQQARGQKPKDARPPSAGAFDTRTTQQDSFQAPISHRPPKSLRPQSAYTPTQWMQPISTTHRDAFQQWRPNVRENLKPKDRREIEESTEPMGRTTQQDAYPAHTFAVRTQSCKPAEKAYDPLPFEGTSTSRQSFLQWPIAPKFQRKPEVVSTAFHLNEPFPNSTYRDMFREVKVPLNKPCALGLQAAGGIFYQMMARGTVPPATKKAVMTTTLDNQTSVDIVVVLSENEKNSHGKVLGDFTLDGIQPAPKGVPQIQVTLNLDTANMLRVTAHDVQGNRARALTVTERVRLL</sequence>
<evidence type="ECO:0000313" key="4">
    <source>
        <dbReference type="EMBL" id="KOO32134.1"/>
    </source>
</evidence>
<feature type="compositionally biased region" description="Polar residues" evidence="3">
    <location>
        <begin position="62"/>
        <end position="72"/>
    </location>
</feature>
<dbReference type="AlphaFoldDB" id="A0A0M0K003"/>
<feature type="region of interest" description="Disordered" evidence="3">
    <location>
        <begin position="35"/>
        <end position="88"/>
    </location>
</feature>
<evidence type="ECO:0000256" key="2">
    <source>
        <dbReference type="ARBA" id="ARBA00022840"/>
    </source>
</evidence>
<dbReference type="EMBL" id="JWZX01001844">
    <property type="protein sequence ID" value="KOO32134.1"/>
    <property type="molecule type" value="Genomic_DNA"/>
</dbReference>
<reference evidence="5" key="1">
    <citation type="journal article" date="2015" name="PLoS Genet.">
        <title>Genome Sequence and Transcriptome Analyses of Chrysochromulina tobin: Metabolic Tools for Enhanced Algal Fitness in the Prominent Order Prymnesiales (Haptophyceae).</title>
        <authorList>
            <person name="Hovde B.T."/>
            <person name="Deodato C.R."/>
            <person name="Hunsperger H.M."/>
            <person name="Ryken S.A."/>
            <person name="Yost W."/>
            <person name="Jha R.K."/>
            <person name="Patterson J."/>
            <person name="Monnat R.J. Jr."/>
            <person name="Barlow S.B."/>
            <person name="Starkenburg S.R."/>
            <person name="Cattolico R.A."/>
        </authorList>
    </citation>
    <scope>NUCLEOTIDE SEQUENCE</scope>
    <source>
        <strain evidence="5">CCMP291</strain>
    </source>
</reference>
<dbReference type="OrthoDB" id="1751276at2759"/>
<keyword evidence="5" id="KW-1185">Reference proteome</keyword>
<name>A0A0M0K003_9EUKA</name>
<feature type="region of interest" description="Disordered" evidence="3">
    <location>
        <begin position="102"/>
        <end position="136"/>
    </location>
</feature>
<accession>A0A0M0K003</accession>
<evidence type="ECO:0000256" key="3">
    <source>
        <dbReference type="SAM" id="MobiDB-lite"/>
    </source>
</evidence>
<dbReference type="SUPFAM" id="SSF100920">
    <property type="entry name" value="Heat shock protein 70kD (HSP70), peptide-binding domain"/>
    <property type="match status" value="1"/>
</dbReference>
<dbReference type="PANTHER" id="PTHR19375">
    <property type="entry name" value="HEAT SHOCK PROTEIN 70KDA"/>
    <property type="match status" value="1"/>
</dbReference>
<dbReference type="GO" id="GO:0140662">
    <property type="term" value="F:ATP-dependent protein folding chaperone"/>
    <property type="evidence" value="ECO:0007669"/>
    <property type="project" value="InterPro"/>
</dbReference>
<evidence type="ECO:0000313" key="5">
    <source>
        <dbReference type="Proteomes" id="UP000037460"/>
    </source>
</evidence>
<organism evidence="4 5">
    <name type="scientific">Chrysochromulina tobinii</name>
    <dbReference type="NCBI Taxonomy" id="1460289"/>
    <lineage>
        <taxon>Eukaryota</taxon>
        <taxon>Haptista</taxon>
        <taxon>Haptophyta</taxon>
        <taxon>Prymnesiophyceae</taxon>
        <taxon>Prymnesiales</taxon>
        <taxon>Chrysochromulinaceae</taxon>
        <taxon>Chrysochromulina</taxon>
    </lineage>
</organism>
<evidence type="ECO:0000256" key="1">
    <source>
        <dbReference type="ARBA" id="ARBA00022741"/>
    </source>
</evidence>
<dbReference type="Proteomes" id="UP000037460">
    <property type="component" value="Unassembled WGS sequence"/>
</dbReference>
<keyword evidence="4" id="KW-0346">Stress response</keyword>